<dbReference type="PANTHER" id="PTHR12483">
    <property type="entry name" value="SOLUTE CARRIER FAMILY 31 COPPER TRANSPORTERS"/>
    <property type="match status" value="1"/>
</dbReference>
<keyword evidence="4 6" id="KW-1133">Transmembrane helix</keyword>
<dbReference type="GeneID" id="83178240"/>
<dbReference type="EMBL" id="JAPQKR010000008">
    <property type="protein sequence ID" value="KAJ5212231.1"/>
    <property type="molecule type" value="Genomic_DNA"/>
</dbReference>
<dbReference type="PANTHER" id="PTHR12483:SF73">
    <property type="entry name" value="COPPER TRANSPORT PROTEIN CTR3"/>
    <property type="match status" value="1"/>
</dbReference>
<comment type="subcellular location">
    <subcellularLocation>
        <location evidence="1 6">Membrane</location>
        <topology evidence="1 6">Multi-pass membrane protein</topology>
    </subcellularLocation>
</comment>
<keyword evidence="6" id="KW-0813">Transport</keyword>
<dbReference type="GO" id="GO:0016020">
    <property type="term" value="C:membrane"/>
    <property type="evidence" value="ECO:0007669"/>
    <property type="project" value="UniProtKB-SubCell"/>
</dbReference>
<keyword evidence="6" id="KW-0186">Copper</keyword>
<evidence type="ECO:0000313" key="8">
    <source>
        <dbReference type="Proteomes" id="UP001150904"/>
    </source>
</evidence>
<dbReference type="InterPro" id="IPR007274">
    <property type="entry name" value="Cop_transporter"/>
</dbReference>
<keyword evidence="6" id="KW-0187">Copper transport</keyword>
<dbReference type="AlphaFoldDB" id="A0A9W9N2W7"/>
<dbReference type="RefSeq" id="XP_058310401.1">
    <property type="nucleotide sequence ID" value="XM_058450939.1"/>
</dbReference>
<accession>A0A9W9N2W7</accession>
<name>A0A9W9N2W7_9EURO</name>
<feature type="transmembrane region" description="Helical" evidence="6">
    <location>
        <begin position="69"/>
        <end position="88"/>
    </location>
</feature>
<evidence type="ECO:0000256" key="1">
    <source>
        <dbReference type="ARBA" id="ARBA00004141"/>
    </source>
</evidence>
<evidence type="ECO:0000256" key="4">
    <source>
        <dbReference type="ARBA" id="ARBA00022989"/>
    </source>
</evidence>
<organism evidence="7 8">
    <name type="scientific">Penicillium cinerascens</name>
    <dbReference type="NCBI Taxonomy" id="70096"/>
    <lineage>
        <taxon>Eukaryota</taxon>
        <taxon>Fungi</taxon>
        <taxon>Dikarya</taxon>
        <taxon>Ascomycota</taxon>
        <taxon>Pezizomycotina</taxon>
        <taxon>Eurotiomycetes</taxon>
        <taxon>Eurotiomycetidae</taxon>
        <taxon>Eurotiales</taxon>
        <taxon>Aspergillaceae</taxon>
        <taxon>Penicillium</taxon>
    </lineage>
</organism>
<protein>
    <recommendedName>
        <fullName evidence="6">Copper transport protein</fullName>
    </recommendedName>
</protein>
<comment type="caution">
    <text evidence="7">The sequence shown here is derived from an EMBL/GenBank/DDBJ whole genome shotgun (WGS) entry which is preliminary data.</text>
</comment>
<reference evidence="7" key="2">
    <citation type="journal article" date="2023" name="IMA Fungus">
        <title>Comparative genomic study of the Penicillium genus elucidates a diverse pangenome and 15 lateral gene transfer events.</title>
        <authorList>
            <person name="Petersen C."/>
            <person name="Sorensen T."/>
            <person name="Nielsen M.R."/>
            <person name="Sondergaard T.E."/>
            <person name="Sorensen J.L."/>
            <person name="Fitzpatrick D.A."/>
            <person name="Frisvad J.C."/>
            <person name="Nielsen K.L."/>
        </authorList>
    </citation>
    <scope>NUCLEOTIDE SEQUENCE</scope>
    <source>
        <strain evidence="7">IBT 15544</strain>
    </source>
</reference>
<dbReference type="Proteomes" id="UP001150904">
    <property type="component" value="Unassembled WGS sequence"/>
</dbReference>
<evidence type="ECO:0000256" key="5">
    <source>
        <dbReference type="ARBA" id="ARBA00023136"/>
    </source>
</evidence>
<feature type="transmembrane region" description="Helical" evidence="6">
    <location>
        <begin position="232"/>
        <end position="253"/>
    </location>
</feature>
<evidence type="ECO:0000256" key="3">
    <source>
        <dbReference type="ARBA" id="ARBA00022692"/>
    </source>
</evidence>
<keyword evidence="6" id="KW-0406">Ion transport</keyword>
<evidence type="ECO:0000256" key="6">
    <source>
        <dbReference type="RuleBase" id="RU367022"/>
    </source>
</evidence>
<keyword evidence="8" id="KW-1185">Reference proteome</keyword>
<dbReference type="Pfam" id="PF04145">
    <property type="entry name" value="Ctr"/>
    <property type="match status" value="1"/>
</dbReference>
<reference evidence="7" key="1">
    <citation type="submission" date="2022-12" db="EMBL/GenBank/DDBJ databases">
        <authorList>
            <person name="Petersen C."/>
        </authorList>
    </citation>
    <scope>NUCLEOTIDE SEQUENCE</scope>
    <source>
        <strain evidence="7">IBT 15544</strain>
    </source>
</reference>
<keyword evidence="5 6" id="KW-0472">Membrane</keyword>
<dbReference type="OrthoDB" id="161814at2759"/>
<dbReference type="GO" id="GO:0005375">
    <property type="term" value="F:copper ion transmembrane transporter activity"/>
    <property type="evidence" value="ECO:0007669"/>
    <property type="project" value="UniProtKB-UniRule"/>
</dbReference>
<evidence type="ECO:0000256" key="2">
    <source>
        <dbReference type="ARBA" id="ARBA00006921"/>
    </source>
</evidence>
<evidence type="ECO:0000313" key="7">
    <source>
        <dbReference type="EMBL" id="KAJ5212231.1"/>
    </source>
</evidence>
<comment type="similarity">
    <text evidence="2 6">Belongs to the copper transporter (Ctr) (TC 1.A.56) family. SLC31A subfamily.</text>
</comment>
<keyword evidence="3 6" id="KW-0812">Transmembrane</keyword>
<sequence length="258" mass="28228">MESMGTMTMVMPTASAAGNATATMSGMSVMTAMPGMDGMDMSCKISMLWNWDTIDACFLAKSWHIRSHGMFAGSCIGFICLVLVLELLRRVGREYDAFILRRARLIRMYMPRSSEDAGQSKANGTNYQSISPDGGVSKATDCDRCCKAPPYAFTQDDGITTAADSSSNTNVPKQSAASTDAIMVVGLSAQRPGVMDPYRPSLMEQFVRAFMHMLQFAVAYIIMLLAMYFNGYIIICIFIGAFLGSLIFSWEAVSLNKE</sequence>
<proteinExistence type="inferred from homology"/>
<gene>
    <name evidence="7" type="ORF">N7498_003877</name>
</gene>